<dbReference type="AlphaFoldDB" id="A0A4R1BDB5"/>
<proteinExistence type="predicted"/>
<gene>
    <name evidence="2" type="ORF">EZJ19_08265</name>
</gene>
<dbReference type="Proteomes" id="UP000295443">
    <property type="component" value="Unassembled WGS sequence"/>
</dbReference>
<evidence type="ECO:0000313" key="3">
    <source>
        <dbReference type="Proteomes" id="UP000295443"/>
    </source>
</evidence>
<dbReference type="EMBL" id="SJZB01000031">
    <property type="protein sequence ID" value="TCJ15060.1"/>
    <property type="molecule type" value="Genomic_DNA"/>
</dbReference>
<name>A0A4R1BDB5_9PROT</name>
<accession>A0A4R1BDB5</accession>
<keyword evidence="3" id="KW-1185">Reference proteome</keyword>
<dbReference type="PROSITE" id="PS51257">
    <property type="entry name" value="PROKAR_LIPOPROTEIN"/>
    <property type="match status" value="1"/>
</dbReference>
<keyword evidence="1" id="KW-0732">Signal</keyword>
<feature type="chain" id="PRO_5020760587" description="Sel1 repeat family protein" evidence="1">
    <location>
        <begin position="17"/>
        <end position="215"/>
    </location>
</feature>
<feature type="signal peptide" evidence="1">
    <location>
        <begin position="1"/>
        <end position="16"/>
    </location>
</feature>
<reference evidence="2 3" key="1">
    <citation type="submission" date="2019-03" db="EMBL/GenBank/DDBJ databases">
        <title>Genome sequence of Thiobacillaceae bacterium LSR1, a sulfur-oxidizing bacterium isolated from freshwater sediment.</title>
        <authorList>
            <person name="Li S."/>
        </authorList>
    </citation>
    <scope>NUCLEOTIDE SEQUENCE [LARGE SCALE GENOMIC DNA]</scope>
    <source>
        <strain evidence="2 3">LSR1</strain>
    </source>
</reference>
<protein>
    <recommendedName>
        <fullName evidence="4">Sel1 repeat family protein</fullName>
    </recommendedName>
</protein>
<organism evidence="2 3">
    <name type="scientific">Parasulfuritortus cantonensis</name>
    <dbReference type="NCBI Taxonomy" id="2528202"/>
    <lineage>
        <taxon>Bacteria</taxon>
        <taxon>Pseudomonadati</taxon>
        <taxon>Pseudomonadota</taxon>
        <taxon>Betaproteobacteria</taxon>
        <taxon>Nitrosomonadales</taxon>
        <taxon>Thiobacillaceae</taxon>
        <taxon>Parasulfuritortus</taxon>
    </lineage>
</organism>
<evidence type="ECO:0008006" key="4">
    <source>
        <dbReference type="Google" id="ProtNLM"/>
    </source>
</evidence>
<evidence type="ECO:0000256" key="1">
    <source>
        <dbReference type="SAM" id="SignalP"/>
    </source>
</evidence>
<sequence length="215" mass="22508">MRRAALLSLLALAACAGSPPPPDWKMNAQSGLEGFQKHYLDGNARLADLSFAKARAEAARTGRPDLVARIELARCGVRAAALEFDDCPGYQALAEGAAPAERSYAAFLSGAWQGLDAKTLPTQYAPVLKAGGEAKLAEVADPVSRLIAAGVLFKAGRLPPAGIVDAVETASGQGWRRPLLAWLGVELQRARAAGDGDAAARIQRRIDLVATSVKP</sequence>
<evidence type="ECO:0000313" key="2">
    <source>
        <dbReference type="EMBL" id="TCJ15060.1"/>
    </source>
</evidence>
<comment type="caution">
    <text evidence="2">The sequence shown here is derived from an EMBL/GenBank/DDBJ whole genome shotgun (WGS) entry which is preliminary data.</text>
</comment>
<dbReference type="OrthoDB" id="8562564at2"/>